<reference evidence="2" key="1">
    <citation type="submission" date="2020-08" db="EMBL/GenBank/DDBJ databases">
        <title>Multicomponent nature underlies the extraordinary mechanical properties of spider dragline silk.</title>
        <authorList>
            <person name="Kono N."/>
            <person name="Nakamura H."/>
            <person name="Mori M."/>
            <person name="Yoshida Y."/>
            <person name="Ohtoshi R."/>
            <person name="Malay A.D."/>
            <person name="Moran D.A.P."/>
            <person name="Tomita M."/>
            <person name="Numata K."/>
            <person name="Arakawa K."/>
        </authorList>
    </citation>
    <scope>NUCLEOTIDE SEQUENCE</scope>
</reference>
<dbReference type="AlphaFoldDB" id="A0A8X6P2Z1"/>
<sequence length="89" mass="10422">MRWRNESRRRKRALSTLPRGDARTSSPDYIGERLPKTLAKFQEDNESPHKSTSTPSPHKNPPRENSKKSRLRSGLHLSNQNILYNKHFQ</sequence>
<dbReference type="Proteomes" id="UP000887013">
    <property type="component" value="Unassembled WGS sequence"/>
</dbReference>
<gene>
    <name evidence="2" type="ORF">NPIL_45251</name>
</gene>
<proteinExistence type="predicted"/>
<feature type="compositionally biased region" description="Basic and acidic residues" evidence="1">
    <location>
        <begin position="30"/>
        <end position="49"/>
    </location>
</feature>
<evidence type="ECO:0000313" key="3">
    <source>
        <dbReference type="Proteomes" id="UP000887013"/>
    </source>
</evidence>
<keyword evidence="3" id="KW-1185">Reference proteome</keyword>
<dbReference type="EMBL" id="BMAW01110668">
    <property type="protein sequence ID" value="GFT44252.1"/>
    <property type="molecule type" value="Genomic_DNA"/>
</dbReference>
<name>A0A8X6P2Z1_NEPPI</name>
<evidence type="ECO:0000313" key="2">
    <source>
        <dbReference type="EMBL" id="GFT44252.1"/>
    </source>
</evidence>
<organism evidence="2 3">
    <name type="scientific">Nephila pilipes</name>
    <name type="common">Giant wood spider</name>
    <name type="synonym">Nephila maculata</name>
    <dbReference type="NCBI Taxonomy" id="299642"/>
    <lineage>
        <taxon>Eukaryota</taxon>
        <taxon>Metazoa</taxon>
        <taxon>Ecdysozoa</taxon>
        <taxon>Arthropoda</taxon>
        <taxon>Chelicerata</taxon>
        <taxon>Arachnida</taxon>
        <taxon>Araneae</taxon>
        <taxon>Araneomorphae</taxon>
        <taxon>Entelegynae</taxon>
        <taxon>Araneoidea</taxon>
        <taxon>Nephilidae</taxon>
        <taxon>Nephila</taxon>
    </lineage>
</organism>
<evidence type="ECO:0000256" key="1">
    <source>
        <dbReference type="SAM" id="MobiDB-lite"/>
    </source>
</evidence>
<comment type="caution">
    <text evidence="2">The sequence shown here is derived from an EMBL/GenBank/DDBJ whole genome shotgun (WGS) entry which is preliminary data.</text>
</comment>
<accession>A0A8X6P2Z1</accession>
<feature type="region of interest" description="Disordered" evidence="1">
    <location>
        <begin position="1"/>
        <end position="89"/>
    </location>
</feature>
<protein>
    <submittedName>
        <fullName evidence="2">Uncharacterized protein</fullName>
    </submittedName>
</protein>